<organism evidence="6 7">
    <name type="scientific">Cellulomonas xiejunii</name>
    <dbReference type="NCBI Taxonomy" id="2968083"/>
    <lineage>
        <taxon>Bacteria</taxon>
        <taxon>Bacillati</taxon>
        <taxon>Actinomycetota</taxon>
        <taxon>Actinomycetes</taxon>
        <taxon>Micrococcales</taxon>
        <taxon>Cellulomonadaceae</taxon>
        <taxon>Cellulomonas</taxon>
    </lineage>
</organism>
<keyword evidence="7" id="KW-1185">Reference proteome</keyword>
<keyword evidence="4 6" id="KW-0456">Lyase</keyword>
<sequence>MTRAFITGISGQDGTILAGVLAGQGVEVHGLVRSADEAASHAPALPGGVTLHVGELTDGERISELLAEVRPDEVYNLAGISSVAYSWEHPVQTGLVSGLGAVNVFEAARRLQDGTGRPVRVLQASSAEIFGNPDRTPQDESTRVAPLSPYGAAKAYAHQMAAVFRSRDLHVATVVLYNHESPLRPVTFVTRKITAAAARIAHEGAGTLVLGDLSVRRDWGWAPDYVDAMVRTIRHGRPDDFVIATGRTHSVEEFVAAAMERAGVTDWRDRVSVDPSFVRPAEAAEQVGDASKALAELGWSPTVPFSEIVGRMVDHDLELLRRNG</sequence>
<evidence type="ECO:0000256" key="2">
    <source>
        <dbReference type="ARBA" id="ARBA00009263"/>
    </source>
</evidence>
<dbReference type="GO" id="GO:0008446">
    <property type="term" value="F:GDP-mannose 4,6-dehydratase activity"/>
    <property type="evidence" value="ECO:0007669"/>
    <property type="project" value="UniProtKB-EC"/>
</dbReference>
<dbReference type="Gene3D" id="3.40.50.720">
    <property type="entry name" value="NAD(P)-binding Rossmann-like Domain"/>
    <property type="match status" value="1"/>
</dbReference>
<feature type="domain" description="NAD(P)-binding" evidence="5">
    <location>
        <begin position="5"/>
        <end position="312"/>
    </location>
</feature>
<proteinExistence type="inferred from homology"/>
<reference evidence="6 7" key="1">
    <citation type="submission" date="2022-07" db="EMBL/GenBank/DDBJ databases">
        <title>Novel species in genus cellulomonas.</title>
        <authorList>
            <person name="Ye L."/>
        </authorList>
    </citation>
    <scope>NUCLEOTIDE SEQUENCE [LARGE SCALE GENOMIC DNA]</scope>
    <source>
        <strain evidence="7">zg-B89</strain>
    </source>
</reference>
<accession>A0ABY5KKP4</accession>
<name>A0ABY5KKP4_9CELL</name>
<dbReference type="EMBL" id="CP101987">
    <property type="protein sequence ID" value="UUI70513.1"/>
    <property type="molecule type" value="Genomic_DNA"/>
</dbReference>
<dbReference type="InterPro" id="IPR016040">
    <property type="entry name" value="NAD(P)-bd_dom"/>
</dbReference>
<evidence type="ECO:0000256" key="3">
    <source>
        <dbReference type="ARBA" id="ARBA00011989"/>
    </source>
</evidence>
<comment type="cofactor">
    <cofactor evidence="1">
        <name>NADP(+)</name>
        <dbReference type="ChEBI" id="CHEBI:58349"/>
    </cofactor>
</comment>
<protein>
    <recommendedName>
        <fullName evidence="3">GDP-mannose 4,6-dehydratase</fullName>
        <ecNumber evidence="3">4.2.1.47</ecNumber>
    </recommendedName>
</protein>
<comment type="similarity">
    <text evidence="2">Belongs to the NAD(P)-dependent epimerase/dehydratase family. GDP-mannose 4,6-dehydratase subfamily.</text>
</comment>
<dbReference type="Pfam" id="PF16363">
    <property type="entry name" value="GDP_Man_Dehyd"/>
    <property type="match status" value="1"/>
</dbReference>
<evidence type="ECO:0000313" key="7">
    <source>
        <dbReference type="Proteomes" id="UP001316384"/>
    </source>
</evidence>
<dbReference type="InterPro" id="IPR006368">
    <property type="entry name" value="GDP_Man_deHydtase"/>
</dbReference>
<dbReference type="RefSeq" id="WP_227575816.1">
    <property type="nucleotide sequence ID" value="NZ_CP101987.1"/>
</dbReference>
<evidence type="ECO:0000313" key="6">
    <source>
        <dbReference type="EMBL" id="UUI70513.1"/>
    </source>
</evidence>
<dbReference type="PANTHER" id="PTHR43715:SF1">
    <property type="entry name" value="GDP-MANNOSE 4,6 DEHYDRATASE"/>
    <property type="match status" value="1"/>
</dbReference>
<dbReference type="EC" id="4.2.1.47" evidence="3"/>
<evidence type="ECO:0000256" key="1">
    <source>
        <dbReference type="ARBA" id="ARBA00001937"/>
    </source>
</evidence>
<dbReference type="CDD" id="cd05260">
    <property type="entry name" value="GDP_MD_SDR_e"/>
    <property type="match status" value="1"/>
</dbReference>
<dbReference type="PANTHER" id="PTHR43715">
    <property type="entry name" value="GDP-MANNOSE 4,6-DEHYDRATASE"/>
    <property type="match status" value="1"/>
</dbReference>
<dbReference type="Proteomes" id="UP001316384">
    <property type="component" value="Chromosome"/>
</dbReference>
<gene>
    <name evidence="6" type="ORF">NP048_11935</name>
</gene>
<dbReference type="InterPro" id="IPR036291">
    <property type="entry name" value="NAD(P)-bd_dom_sf"/>
</dbReference>
<dbReference type="SUPFAM" id="SSF51735">
    <property type="entry name" value="NAD(P)-binding Rossmann-fold domains"/>
    <property type="match status" value="1"/>
</dbReference>
<evidence type="ECO:0000256" key="4">
    <source>
        <dbReference type="ARBA" id="ARBA00023239"/>
    </source>
</evidence>
<dbReference type="Gene3D" id="3.90.25.10">
    <property type="entry name" value="UDP-galactose 4-epimerase, domain 1"/>
    <property type="match status" value="1"/>
</dbReference>
<evidence type="ECO:0000259" key="5">
    <source>
        <dbReference type="Pfam" id="PF16363"/>
    </source>
</evidence>